<name>A0A4Z1NYW6_9PEZI</name>
<dbReference type="GO" id="GO:0005737">
    <property type="term" value="C:cytoplasm"/>
    <property type="evidence" value="ECO:0007669"/>
    <property type="project" value="TreeGrafter"/>
</dbReference>
<dbReference type="GO" id="GO:0004059">
    <property type="term" value="F:aralkylamine N-acetyltransferase activity"/>
    <property type="evidence" value="ECO:0007669"/>
    <property type="project" value="TreeGrafter"/>
</dbReference>
<dbReference type="AlphaFoldDB" id="A0A4Z1NYW6"/>
<evidence type="ECO:0000313" key="4">
    <source>
        <dbReference type="EMBL" id="TID20505.1"/>
    </source>
</evidence>
<dbReference type="SUPFAM" id="SSF55729">
    <property type="entry name" value="Acyl-CoA N-acyltransferases (Nat)"/>
    <property type="match status" value="1"/>
</dbReference>
<dbReference type="Proteomes" id="UP000298493">
    <property type="component" value="Unassembled WGS sequence"/>
</dbReference>
<evidence type="ECO:0000313" key="5">
    <source>
        <dbReference type="Proteomes" id="UP000298493"/>
    </source>
</evidence>
<sequence length="270" mass="29583">MQAEELEIDVTEVEMDPNDDVLGGSAPLELMQAAPGRAASVSRGSTMQRETRLHRLMPYTLTLSVEDVAQCEIVENEAFPPHERASRDKFIYRLRKCSGLCYGVFTTVDPHLESDRDDLSAPTYAVAPPVETSSERRRVLLGHIVATLSTNDLIKDEDMDLPSDWQSSTPASSNLGHKPHGRTLMVHSLAVLPEYQGKGVGTLLMGGFIKRMREASIADRIALLAEDGLVPFYNSLGFDHLGESAATFGGVRWKDMVYDFTAISPASGSD</sequence>
<evidence type="ECO:0000256" key="2">
    <source>
        <dbReference type="ARBA" id="ARBA00023315"/>
    </source>
</evidence>
<dbReference type="EMBL" id="SNSC02000010">
    <property type="protein sequence ID" value="TID20505.1"/>
    <property type="molecule type" value="Genomic_DNA"/>
</dbReference>
<proteinExistence type="predicted"/>
<protein>
    <submittedName>
        <fullName evidence="4">Acyl-CoA N-acyltransferase</fullName>
    </submittedName>
</protein>
<dbReference type="PANTHER" id="PTHR10908">
    <property type="entry name" value="SEROTONIN N-ACETYLTRANSFERASE"/>
    <property type="match status" value="1"/>
</dbReference>
<dbReference type="CDD" id="cd04301">
    <property type="entry name" value="NAT_SF"/>
    <property type="match status" value="1"/>
</dbReference>
<dbReference type="PROSITE" id="PS51186">
    <property type="entry name" value="GNAT"/>
    <property type="match status" value="1"/>
</dbReference>
<comment type="caution">
    <text evidence="4">The sequence shown here is derived from an EMBL/GenBank/DDBJ whole genome shotgun (WGS) entry which is preliminary data.</text>
</comment>
<dbReference type="InterPro" id="IPR051635">
    <property type="entry name" value="SNAT-like"/>
</dbReference>
<reference evidence="4 5" key="1">
    <citation type="submission" date="2019-04" db="EMBL/GenBank/DDBJ databases">
        <title>High contiguity whole genome sequence and gene annotation resource for two Venturia nashicola isolates.</title>
        <authorList>
            <person name="Prokchorchik M."/>
            <person name="Won K."/>
            <person name="Lee Y."/>
            <person name="Choi E.D."/>
            <person name="Segonzac C."/>
            <person name="Sohn K.H."/>
        </authorList>
    </citation>
    <scope>NUCLEOTIDE SEQUENCE [LARGE SCALE GENOMIC DNA]</scope>
    <source>
        <strain evidence="4 5">PRI2</strain>
    </source>
</reference>
<dbReference type="STRING" id="86259.A0A4Z1NYW6"/>
<gene>
    <name evidence="4" type="ORF">E6O75_ATG05269</name>
</gene>
<dbReference type="Gene3D" id="3.40.630.30">
    <property type="match status" value="1"/>
</dbReference>
<keyword evidence="5" id="KW-1185">Reference proteome</keyword>
<keyword evidence="1 4" id="KW-0808">Transferase</keyword>
<feature type="domain" description="N-acetyltransferase" evidence="3">
    <location>
        <begin position="106"/>
        <end position="263"/>
    </location>
</feature>
<dbReference type="InterPro" id="IPR016181">
    <property type="entry name" value="Acyl_CoA_acyltransferase"/>
</dbReference>
<dbReference type="PANTHER" id="PTHR10908:SF0">
    <property type="entry name" value="SEROTONIN N-ACETYLTRANSFERASE"/>
    <property type="match status" value="1"/>
</dbReference>
<accession>A0A4Z1NYW6</accession>
<dbReference type="InterPro" id="IPR000182">
    <property type="entry name" value="GNAT_dom"/>
</dbReference>
<dbReference type="Pfam" id="PF13673">
    <property type="entry name" value="Acetyltransf_10"/>
    <property type="match status" value="1"/>
</dbReference>
<evidence type="ECO:0000256" key="1">
    <source>
        <dbReference type="ARBA" id="ARBA00022679"/>
    </source>
</evidence>
<keyword evidence="2 4" id="KW-0012">Acyltransferase</keyword>
<organism evidence="4 5">
    <name type="scientific">Venturia nashicola</name>
    <dbReference type="NCBI Taxonomy" id="86259"/>
    <lineage>
        <taxon>Eukaryota</taxon>
        <taxon>Fungi</taxon>
        <taxon>Dikarya</taxon>
        <taxon>Ascomycota</taxon>
        <taxon>Pezizomycotina</taxon>
        <taxon>Dothideomycetes</taxon>
        <taxon>Pleosporomycetidae</taxon>
        <taxon>Venturiales</taxon>
        <taxon>Venturiaceae</taxon>
        <taxon>Venturia</taxon>
    </lineage>
</organism>
<evidence type="ECO:0000259" key="3">
    <source>
        <dbReference type="PROSITE" id="PS51186"/>
    </source>
</evidence>